<sequence>MKSLLSVFLITLCVEATAQTDTTTIYLPHKQLDSTIKNLAPIPGKAIVYILRPDIHGALLKYRFDVDTFMMGWLGIRSYLYTILDPGVHVFKAIMESDLKLTSTLEAGKIYFMQLDVRLSFRHPSPWFTLYKEEDARKDLRKCSLSKYNSYPDFPRVKLRMFEP</sequence>
<feature type="signal peptide" evidence="1">
    <location>
        <begin position="1"/>
        <end position="18"/>
    </location>
</feature>
<evidence type="ECO:0008006" key="4">
    <source>
        <dbReference type="Google" id="ProtNLM"/>
    </source>
</evidence>
<dbReference type="RefSeq" id="WP_133995530.1">
    <property type="nucleotide sequence ID" value="NZ_SODV01000002.1"/>
</dbReference>
<evidence type="ECO:0000256" key="1">
    <source>
        <dbReference type="SAM" id="SignalP"/>
    </source>
</evidence>
<name>A0A4R8DE80_9BACT</name>
<keyword evidence="1" id="KW-0732">Signal</keyword>
<proteinExistence type="predicted"/>
<keyword evidence="3" id="KW-1185">Reference proteome</keyword>
<dbReference type="Proteomes" id="UP000294498">
    <property type="component" value="Unassembled WGS sequence"/>
</dbReference>
<dbReference type="AlphaFoldDB" id="A0A4R8DE80"/>
<dbReference type="EMBL" id="SODV01000002">
    <property type="protein sequence ID" value="TDW95819.1"/>
    <property type="molecule type" value="Genomic_DNA"/>
</dbReference>
<dbReference type="OrthoDB" id="5951953at2"/>
<reference evidence="2 3" key="1">
    <citation type="submission" date="2019-03" db="EMBL/GenBank/DDBJ databases">
        <title>Genomic Encyclopedia of Type Strains, Phase IV (KMG-IV): sequencing the most valuable type-strain genomes for metagenomic binning, comparative biology and taxonomic classification.</title>
        <authorList>
            <person name="Goeker M."/>
        </authorList>
    </citation>
    <scope>NUCLEOTIDE SEQUENCE [LARGE SCALE GENOMIC DNA]</scope>
    <source>
        <strain evidence="2 3">DSM 100059</strain>
    </source>
</reference>
<feature type="chain" id="PRO_5020601573" description="DUF2846 domain-containing protein" evidence="1">
    <location>
        <begin position="19"/>
        <end position="164"/>
    </location>
</feature>
<comment type="caution">
    <text evidence="2">The sequence shown here is derived from an EMBL/GenBank/DDBJ whole genome shotgun (WGS) entry which is preliminary data.</text>
</comment>
<accession>A0A4R8DE80</accession>
<gene>
    <name evidence="2" type="ORF">EDB95_3633</name>
</gene>
<evidence type="ECO:0000313" key="2">
    <source>
        <dbReference type="EMBL" id="TDW95819.1"/>
    </source>
</evidence>
<organism evidence="2 3">
    <name type="scientific">Dinghuibacter silviterrae</name>
    <dbReference type="NCBI Taxonomy" id="1539049"/>
    <lineage>
        <taxon>Bacteria</taxon>
        <taxon>Pseudomonadati</taxon>
        <taxon>Bacteroidota</taxon>
        <taxon>Chitinophagia</taxon>
        <taxon>Chitinophagales</taxon>
        <taxon>Chitinophagaceae</taxon>
        <taxon>Dinghuibacter</taxon>
    </lineage>
</organism>
<protein>
    <recommendedName>
        <fullName evidence="4">DUF2846 domain-containing protein</fullName>
    </recommendedName>
</protein>
<evidence type="ECO:0000313" key="3">
    <source>
        <dbReference type="Proteomes" id="UP000294498"/>
    </source>
</evidence>